<sequence length="229" mass="25949">VRSDIDRRRFIKALDRAKFGGEDIALQFGKFRMVEEVDHLDCLRWIFVCGESKLLYAIAEANSVIRHYLIAESEKEAIAVINKCESLKFVTVKNSSESEPSNFDGAAGVVVDEFNNHCLYLSAQAQCTTFAMECARAQAAANKVAEEEEGSEWSQRNDLDWARSEQLRVLRERFYASILNMLLRDLGMCDDATAILDLLPVLADEDLDLYTVLMLDIYEGSDRIHDAFC</sequence>
<evidence type="ECO:0000313" key="1">
    <source>
        <dbReference type="EMBL" id="RCN27779.1"/>
    </source>
</evidence>
<name>A0A368F9U5_ANCCA</name>
<keyword evidence="2" id="KW-1185">Reference proteome</keyword>
<dbReference type="STRING" id="29170.A0A368F9U5"/>
<evidence type="ECO:0000313" key="2">
    <source>
        <dbReference type="Proteomes" id="UP000252519"/>
    </source>
</evidence>
<feature type="non-terminal residue" evidence="1">
    <location>
        <position position="1"/>
    </location>
</feature>
<proteinExistence type="predicted"/>
<dbReference type="Proteomes" id="UP000252519">
    <property type="component" value="Unassembled WGS sequence"/>
</dbReference>
<protein>
    <recommendedName>
        <fullName evidence="3">Nuclear pore complex protein</fullName>
    </recommendedName>
</protein>
<reference evidence="1 2" key="1">
    <citation type="submission" date="2014-10" db="EMBL/GenBank/DDBJ databases">
        <title>Draft genome of the hookworm Ancylostoma caninum.</title>
        <authorList>
            <person name="Mitreva M."/>
        </authorList>
    </citation>
    <scope>NUCLEOTIDE SEQUENCE [LARGE SCALE GENOMIC DNA]</scope>
    <source>
        <strain evidence="1 2">Baltimore</strain>
    </source>
</reference>
<gene>
    <name evidence="1" type="ORF">ANCCAN_26483</name>
</gene>
<dbReference type="OrthoDB" id="3098at2759"/>
<comment type="caution">
    <text evidence="1">The sequence shown here is derived from an EMBL/GenBank/DDBJ whole genome shotgun (WGS) entry which is preliminary data.</text>
</comment>
<organism evidence="1 2">
    <name type="scientific">Ancylostoma caninum</name>
    <name type="common">Dog hookworm</name>
    <dbReference type="NCBI Taxonomy" id="29170"/>
    <lineage>
        <taxon>Eukaryota</taxon>
        <taxon>Metazoa</taxon>
        <taxon>Ecdysozoa</taxon>
        <taxon>Nematoda</taxon>
        <taxon>Chromadorea</taxon>
        <taxon>Rhabditida</taxon>
        <taxon>Rhabditina</taxon>
        <taxon>Rhabditomorpha</taxon>
        <taxon>Strongyloidea</taxon>
        <taxon>Ancylostomatidae</taxon>
        <taxon>Ancylostomatinae</taxon>
        <taxon>Ancylostoma</taxon>
    </lineage>
</organism>
<evidence type="ECO:0008006" key="3">
    <source>
        <dbReference type="Google" id="ProtNLM"/>
    </source>
</evidence>
<dbReference type="AlphaFoldDB" id="A0A368F9U5"/>
<accession>A0A368F9U5</accession>
<dbReference type="Gene3D" id="1.20.190.50">
    <property type="match status" value="1"/>
</dbReference>
<dbReference type="EMBL" id="JOJR01003509">
    <property type="protein sequence ID" value="RCN27779.1"/>
    <property type="molecule type" value="Genomic_DNA"/>
</dbReference>